<dbReference type="Proteomes" id="UP000319160">
    <property type="component" value="Unassembled WGS sequence"/>
</dbReference>
<dbReference type="InterPro" id="IPR026749">
    <property type="entry name" value="Tmem135"/>
</dbReference>
<name>A0A553HXL5_9PEZI</name>
<evidence type="ECO:0000313" key="3">
    <source>
        <dbReference type="Proteomes" id="UP000319160"/>
    </source>
</evidence>
<dbReference type="PANTHER" id="PTHR12459">
    <property type="entry name" value="TRANSMEMBRANE PROTEIN 135-RELATED"/>
    <property type="match status" value="1"/>
</dbReference>
<dbReference type="AlphaFoldDB" id="A0A553HXL5"/>
<reference evidence="3" key="1">
    <citation type="submission" date="2019-06" db="EMBL/GenBank/DDBJ databases">
        <title>Draft genome sequence of the griseofulvin-producing fungus Xylaria cubensis strain G536.</title>
        <authorList>
            <person name="Mead M.E."/>
            <person name="Raja H.A."/>
            <person name="Steenwyk J.L."/>
            <person name="Knowles S.L."/>
            <person name="Oberlies N.H."/>
            <person name="Rokas A."/>
        </authorList>
    </citation>
    <scope>NUCLEOTIDE SEQUENCE [LARGE SCALE GENOMIC DNA]</scope>
    <source>
        <strain evidence="3">G536</strain>
    </source>
</reference>
<comment type="caution">
    <text evidence="2">The sequence shown here is derived from an EMBL/GenBank/DDBJ whole genome shotgun (WGS) entry which is preliminary data.</text>
</comment>
<evidence type="ECO:0000256" key="1">
    <source>
        <dbReference type="SAM" id="Phobius"/>
    </source>
</evidence>
<keyword evidence="1" id="KW-1133">Transmembrane helix</keyword>
<evidence type="ECO:0008006" key="4">
    <source>
        <dbReference type="Google" id="ProtNLM"/>
    </source>
</evidence>
<keyword evidence="3" id="KW-1185">Reference proteome</keyword>
<organism evidence="2 3">
    <name type="scientific">Xylaria flabelliformis</name>
    <dbReference type="NCBI Taxonomy" id="2512241"/>
    <lineage>
        <taxon>Eukaryota</taxon>
        <taxon>Fungi</taxon>
        <taxon>Dikarya</taxon>
        <taxon>Ascomycota</taxon>
        <taxon>Pezizomycotina</taxon>
        <taxon>Sordariomycetes</taxon>
        <taxon>Xylariomycetidae</taxon>
        <taxon>Xylariales</taxon>
        <taxon>Xylariaceae</taxon>
        <taxon>Xylaria</taxon>
    </lineage>
</organism>
<protein>
    <recommendedName>
        <fullName evidence="4">Integral membrane protein</fullName>
    </recommendedName>
</protein>
<feature type="transmembrane region" description="Helical" evidence="1">
    <location>
        <begin position="399"/>
        <end position="419"/>
    </location>
</feature>
<dbReference type="PANTHER" id="PTHR12459:SF15">
    <property type="entry name" value="TRANSMEMBRANE PROTEIN 135"/>
    <property type="match status" value="1"/>
</dbReference>
<proteinExistence type="predicted"/>
<keyword evidence="1" id="KW-0812">Transmembrane</keyword>
<evidence type="ECO:0000313" key="2">
    <source>
        <dbReference type="EMBL" id="TRX92691.1"/>
    </source>
</evidence>
<feature type="transmembrane region" description="Helical" evidence="1">
    <location>
        <begin position="357"/>
        <end position="379"/>
    </location>
</feature>
<dbReference type="EMBL" id="VFLP01000034">
    <property type="protein sequence ID" value="TRX92691.1"/>
    <property type="molecule type" value="Genomic_DNA"/>
</dbReference>
<dbReference type="OrthoDB" id="4021778at2759"/>
<accession>A0A553HXL5</accession>
<keyword evidence="1" id="KW-0472">Membrane</keyword>
<sequence>MTSSTPPLLQRPRAHHARLDKTIPPALRPVIRAYVLGYASAVAPRVLTLVLQYGARWRRRKSRGPVIVNGTQPQDSFVASLRRILSGGLDPQRFPTFCATLIGGTTLLDVLVRRLMKRWKPQLSGIVRRRLSIWISSFIAGWLSLRLLQSKKTNAFAETKAVNDDKQKTIRYAGRTLDLTLFAATRAVDVVVGELWSQRRQRRVAADQWSWFDSFISKMADPSIFATSCALIMWAWFYTPCALPKSYNKWISSAAAVDSRLIEALRRCHKGELRYGEETGQAPLLQSMCSDYKWPLEWGDPATTVPFPCEIVHMGCGPSCEYHALYRFFRSFKWSMATYLPLNLLARKKDLQGFRKALTSAARSSSFLATFITLFYYGVCLARTRLGPRLLGKHTASRQKIDAGVCVGCGCFMCGWSIFFEAASRRKDMALFVAPRALATLLPRRYPLNKQWRETFVFAFSTAIVFTCVRENRARVRGVLGNILGSVLET</sequence>
<gene>
    <name evidence="2" type="ORF">FHL15_006365</name>
</gene>